<sequence length="225" mass="26518">MDKEFEEKHEMFIQSHLTRRSGERKGRLKRGHGHGEKLFLENVWWPLYRNFDHLHPEYEVRDWRGRPYFGDFAFLPGQLKLMIEIKGYGPHVRDMDRKKYCNELNRELYLQTLGYRIASFAYDDVDNRPDLCMNMLDFLLRRYFVSDQPIHRWQAAESEVIRMALGSPGPIRPKQVAHHLQISSRTAGKYLQSLCSKGILRPVSNRGSARIHFYELVPGKGDLIG</sequence>
<proteinExistence type="predicted"/>
<dbReference type="AlphaFoldDB" id="A0A919XQT3"/>
<gene>
    <name evidence="1" type="ORF">J41TS12_00810</name>
</gene>
<reference evidence="1 2" key="1">
    <citation type="submission" date="2021-03" db="EMBL/GenBank/DDBJ databases">
        <title>Antimicrobial resistance genes in bacteria isolated from Japanese honey, and their potential for conferring macrolide and lincosamide resistance in the American foulbrood pathogen Paenibacillus larvae.</title>
        <authorList>
            <person name="Okamoto M."/>
            <person name="Kumagai M."/>
            <person name="Kanamori H."/>
            <person name="Takamatsu D."/>
        </authorList>
    </citation>
    <scope>NUCLEOTIDE SEQUENCE [LARGE SCALE GENOMIC DNA]</scope>
    <source>
        <strain evidence="1 2">J41TS12</strain>
    </source>
</reference>
<organism evidence="1 2">
    <name type="scientific">Paenibacillus antibioticophila</name>
    <dbReference type="NCBI Taxonomy" id="1274374"/>
    <lineage>
        <taxon>Bacteria</taxon>
        <taxon>Bacillati</taxon>
        <taxon>Bacillota</taxon>
        <taxon>Bacilli</taxon>
        <taxon>Bacillales</taxon>
        <taxon>Paenibacillaceae</taxon>
        <taxon>Paenibacillus</taxon>
    </lineage>
</organism>
<name>A0A919XQT3_9BACL</name>
<dbReference type="RefSeq" id="WP_212937684.1">
    <property type="nucleotide sequence ID" value="NZ_BORR01000001.1"/>
</dbReference>
<comment type="caution">
    <text evidence="1">The sequence shown here is derived from an EMBL/GenBank/DDBJ whole genome shotgun (WGS) entry which is preliminary data.</text>
</comment>
<evidence type="ECO:0000313" key="1">
    <source>
        <dbReference type="EMBL" id="GIO35220.1"/>
    </source>
</evidence>
<dbReference type="Proteomes" id="UP000681162">
    <property type="component" value="Unassembled WGS sequence"/>
</dbReference>
<keyword evidence="2" id="KW-1185">Reference proteome</keyword>
<dbReference type="EMBL" id="BORR01000001">
    <property type="protein sequence ID" value="GIO35220.1"/>
    <property type="molecule type" value="Genomic_DNA"/>
</dbReference>
<evidence type="ECO:0008006" key="3">
    <source>
        <dbReference type="Google" id="ProtNLM"/>
    </source>
</evidence>
<dbReference type="InterPro" id="IPR036390">
    <property type="entry name" value="WH_DNA-bd_sf"/>
</dbReference>
<evidence type="ECO:0000313" key="2">
    <source>
        <dbReference type="Proteomes" id="UP000681162"/>
    </source>
</evidence>
<accession>A0A919XQT3</accession>
<dbReference type="SUPFAM" id="SSF46785">
    <property type="entry name" value="Winged helix' DNA-binding domain"/>
    <property type="match status" value="1"/>
</dbReference>
<protein>
    <recommendedName>
        <fullName evidence="3">DUF559 domain-containing protein</fullName>
    </recommendedName>
</protein>